<evidence type="ECO:0000313" key="1">
    <source>
        <dbReference type="EMBL" id="KAH7663555.1"/>
    </source>
</evidence>
<keyword evidence="1" id="KW-0808">Transferase</keyword>
<keyword evidence="1" id="KW-0012">Acyltransferase</keyword>
<accession>A0ACB7US56</accession>
<name>A0ACB7US56_DIOAL</name>
<evidence type="ECO:0000313" key="2">
    <source>
        <dbReference type="Proteomes" id="UP000827976"/>
    </source>
</evidence>
<gene>
    <name evidence="1" type="ORF">IHE45_14G063500</name>
</gene>
<dbReference type="EC" id="2.3.1.115" evidence="1"/>
<comment type="caution">
    <text evidence="1">The sequence shown here is derived from an EMBL/GenBank/DDBJ whole genome shotgun (WGS) entry which is preliminary data.</text>
</comment>
<sequence length="453" mass="49956">MATSNELRVLNQISVYPSPGCATEATLPLTFFDVMWIHGHPVERIFFYSLPQHYSTTDHFINSIVPSLTSSLSLTLHHFYPLAGKLIRHSPNSKDFAIHYKHGDSVSFTIAESLADFQALSSNHPLPFNDVYSLVPILDKFSDDSKPLLSLQVTFFPNAGISIGITFHHIAGDGSVFGHFLKSWALSCSSSGSVPLLQPPPVFDKSLVKDPHECYSLFLQQLFSSPSDQGPGSSKLAVLDDAVCSTFCLGLEQIQALKKNFSTKSKDNKTPSTFTVVCAYTWVCYVKAQRYSTKERAHFIFPVDCRGRLKPPLPATFFGNCIRPGHAEEDTEKLIGEDGVLVASETIMRTIDAFKDDAINDVKEWMEKSIAWVGTGRMLSLAGSPKLGIYESDFGWGRPTKVVITSIQKTGAMSLSERRDEDGVEIGFVLPKDIMDEFSSIFSSGLQLLSGSD</sequence>
<organism evidence="1 2">
    <name type="scientific">Dioscorea alata</name>
    <name type="common">Purple yam</name>
    <dbReference type="NCBI Taxonomy" id="55571"/>
    <lineage>
        <taxon>Eukaryota</taxon>
        <taxon>Viridiplantae</taxon>
        <taxon>Streptophyta</taxon>
        <taxon>Embryophyta</taxon>
        <taxon>Tracheophyta</taxon>
        <taxon>Spermatophyta</taxon>
        <taxon>Magnoliopsida</taxon>
        <taxon>Liliopsida</taxon>
        <taxon>Dioscoreales</taxon>
        <taxon>Dioscoreaceae</taxon>
        <taxon>Dioscorea</taxon>
    </lineage>
</organism>
<reference evidence="2" key="1">
    <citation type="journal article" date="2022" name="Nat. Commun.">
        <title>Chromosome evolution and the genetic basis of agronomically important traits in greater yam.</title>
        <authorList>
            <person name="Bredeson J.V."/>
            <person name="Lyons J.B."/>
            <person name="Oniyinde I.O."/>
            <person name="Okereke N.R."/>
            <person name="Kolade O."/>
            <person name="Nnabue I."/>
            <person name="Nwadili C.O."/>
            <person name="Hribova E."/>
            <person name="Parker M."/>
            <person name="Nwogha J."/>
            <person name="Shu S."/>
            <person name="Carlson J."/>
            <person name="Kariba R."/>
            <person name="Muthemba S."/>
            <person name="Knop K."/>
            <person name="Barton G.J."/>
            <person name="Sherwood A.V."/>
            <person name="Lopez-Montes A."/>
            <person name="Asiedu R."/>
            <person name="Jamnadass R."/>
            <person name="Muchugi A."/>
            <person name="Goodstein D."/>
            <person name="Egesi C.N."/>
            <person name="Featherston J."/>
            <person name="Asfaw A."/>
            <person name="Simpson G.G."/>
            <person name="Dolezel J."/>
            <person name="Hendre P.S."/>
            <person name="Van Deynze A."/>
            <person name="Kumar P.L."/>
            <person name="Obidiegwu J.E."/>
            <person name="Bhattacharjee R."/>
            <person name="Rokhsar D.S."/>
        </authorList>
    </citation>
    <scope>NUCLEOTIDE SEQUENCE [LARGE SCALE GENOMIC DNA]</scope>
    <source>
        <strain evidence="2">cv. TDa95/00328</strain>
    </source>
</reference>
<keyword evidence="2" id="KW-1185">Reference proteome</keyword>
<protein>
    <submittedName>
        <fullName evidence="1">Transferase protein</fullName>
        <ecNumber evidence="1">2.3.1.115</ecNumber>
    </submittedName>
</protein>
<dbReference type="EMBL" id="CM037024">
    <property type="protein sequence ID" value="KAH7663555.1"/>
    <property type="molecule type" value="Genomic_DNA"/>
</dbReference>
<proteinExistence type="predicted"/>
<dbReference type="Proteomes" id="UP000827976">
    <property type="component" value="Chromosome 14"/>
</dbReference>